<keyword evidence="2" id="KW-1185">Reference proteome</keyword>
<sequence>MRGAVSSSAAWARTFLASAATLSFSLLDFSTSGLPVFSEASGATAFSVSRTLTVVDLFAGVARPQLVATERAGEVSCAL</sequence>
<dbReference type="EMBL" id="CP107567">
    <property type="protein sequence ID" value="UYQ65674.1"/>
    <property type="molecule type" value="Genomic_DNA"/>
</dbReference>
<evidence type="ECO:0000313" key="1">
    <source>
        <dbReference type="EMBL" id="UYQ65674.1"/>
    </source>
</evidence>
<evidence type="ECO:0000313" key="2">
    <source>
        <dbReference type="Proteomes" id="UP001163878"/>
    </source>
</evidence>
<reference evidence="1" key="1">
    <citation type="submission" date="2022-10" db="EMBL/GenBank/DDBJ databases">
        <title>Cytochrome P450 Catalyzes Benzene Ring Formation in the Biosynthesis of Trialkyl-Substituted Aromatic Polyketides.</title>
        <authorList>
            <person name="Zhao E."/>
            <person name="Ge H."/>
        </authorList>
    </citation>
    <scope>NUCLEOTIDE SEQUENCE</scope>
    <source>
        <strain evidence="1">NA0869</strain>
    </source>
</reference>
<dbReference type="Proteomes" id="UP001163878">
    <property type="component" value="Chromosome"/>
</dbReference>
<evidence type="ECO:0008006" key="3">
    <source>
        <dbReference type="Google" id="ProtNLM"/>
    </source>
</evidence>
<name>A0ABY6IID9_STRPE</name>
<dbReference type="RefSeq" id="WP_264248927.1">
    <property type="nucleotide sequence ID" value="NZ_CP107567.1"/>
</dbReference>
<organism evidence="1 2">
    <name type="scientific">Streptomyces peucetius</name>
    <dbReference type="NCBI Taxonomy" id="1950"/>
    <lineage>
        <taxon>Bacteria</taxon>
        <taxon>Bacillati</taxon>
        <taxon>Actinomycetota</taxon>
        <taxon>Actinomycetes</taxon>
        <taxon>Kitasatosporales</taxon>
        <taxon>Streptomycetaceae</taxon>
        <taxon>Streptomyces</taxon>
    </lineage>
</organism>
<accession>A0ABY6IID9</accession>
<gene>
    <name evidence="1" type="ORF">OGH68_32275</name>
</gene>
<protein>
    <recommendedName>
        <fullName evidence="3">Secreted protein</fullName>
    </recommendedName>
</protein>
<proteinExistence type="predicted"/>